<dbReference type="Gene3D" id="1.25.10.10">
    <property type="entry name" value="Leucine-rich Repeat Variant"/>
    <property type="match status" value="1"/>
</dbReference>
<keyword evidence="6" id="KW-1185">Reference proteome</keyword>
<dbReference type="SUPFAM" id="SSF48371">
    <property type="entry name" value="ARM repeat"/>
    <property type="match status" value="1"/>
</dbReference>
<protein>
    <submittedName>
        <fullName evidence="5">Uncharacterized protein</fullName>
    </submittedName>
</protein>
<evidence type="ECO:0000313" key="5">
    <source>
        <dbReference type="EMBL" id="MBE9023978.1"/>
    </source>
</evidence>
<dbReference type="InterPro" id="IPR011989">
    <property type="entry name" value="ARM-like"/>
</dbReference>
<keyword evidence="2" id="KW-0042">Antenna complex</keyword>
<gene>
    <name evidence="5" type="ORF">IQ276_16550</name>
</gene>
<dbReference type="AlphaFoldDB" id="A0A8J6ZUQ7"/>
<dbReference type="PROSITE" id="PS50077">
    <property type="entry name" value="HEAT_REPEAT"/>
    <property type="match status" value="1"/>
</dbReference>
<name>A0A8J6ZUQ7_DESMC</name>
<dbReference type="Proteomes" id="UP000622533">
    <property type="component" value="Unassembled WGS sequence"/>
</dbReference>
<accession>A0A8J6ZUQ7</accession>
<evidence type="ECO:0000313" key="6">
    <source>
        <dbReference type="Proteomes" id="UP000622533"/>
    </source>
</evidence>
<evidence type="ECO:0000256" key="4">
    <source>
        <dbReference type="ARBA" id="ARBA00023239"/>
    </source>
</evidence>
<comment type="caution">
    <text evidence="5">The sequence shown here is derived from an EMBL/GenBank/DDBJ whole genome shotgun (WGS) entry which is preliminary data.</text>
</comment>
<comment type="similarity">
    <text evidence="1">Belongs to the CpcE/RpcE/PecE family.</text>
</comment>
<sequence>MAVPIQMRYIEDPDTRSILKDRATADNSGNVRGAAIQALAKQFRNQSELFEIYYNCAVNDSFKGKHDLPFNPNPRRIALEIIIKQFLQHPQTLRPLRDKATNDADEEVRKFAQEKLAELEK</sequence>
<dbReference type="InterPro" id="IPR021133">
    <property type="entry name" value="HEAT_type_2"/>
</dbReference>
<keyword evidence="4" id="KW-0456">Lyase</keyword>
<dbReference type="InterPro" id="IPR016024">
    <property type="entry name" value="ARM-type_fold"/>
</dbReference>
<proteinExistence type="inferred from homology"/>
<reference evidence="5" key="1">
    <citation type="submission" date="2020-10" db="EMBL/GenBank/DDBJ databases">
        <authorList>
            <person name="Castelo-Branco R."/>
            <person name="Eusebio N."/>
            <person name="Adriana R."/>
            <person name="Vieira A."/>
            <person name="Brugerolle De Fraissinette N."/>
            <person name="Rezende De Castro R."/>
            <person name="Schneider M.P."/>
            <person name="Vasconcelos V."/>
            <person name="Leao P.N."/>
        </authorList>
    </citation>
    <scope>NUCLEOTIDE SEQUENCE</scope>
    <source>
        <strain evidence="5">LEGE 12446</strain>
    </source>
</reference>
<dbReference type="GO" id="GO:0030089">
    <property type="term" value="C:phycobilisome"/>
    <property type="evidence" value="ECO:0007669"/>
    <property type="project" value="UniProtKB-KW"/>
</dbReference>
<dbReference type="RefSeq" id="WP_193917982.1">
    <property type="nucleotide sequence ID" value="NZ_JADEXS020000001.1"/>
</dbReference>
<dbReference type="GO" id="GO:0016829">
    <property type="term" value="F:lyase activity"/>
    <property type="evidence" value="ECO:0007669"/>
    <property type="project" value="UniProtKB-KW"/>
</dbReference>
<evidence type="ECO:0000256" key="1">
    <source>
        <dbReference type="ARBA" id="ARBA00009299"/>
    </source>
</evidence>
<keyword evidence="3" id="KW-0605">Phycobilisome</keyword>
<organism evidence="5 6">
    <name type="scientific">Desmonostoc muscorum LEGE 12446</name>
    <dbReference type="NCBI Taxonomy" id="1828758"/>
    <lineage>
        <taxon>Bacteria</taxon>
        <taxon>Bacillati</taxon>
        <taxon>Cyanobacteriota</taxon>
        <taxon>Cyanophyceae</taxon>
        <taxon>Nostocales</taxon>
        <taxon>Nostocaceae</taxon>
        <taxon>Desmonostoc</taxon>
    </lineage>
</organism>
<evidence type="ECO:0000256" key="2">
    <source>
        <dbReference type="ARBA" id="ARBA00022549"/>
    </source>
</evidence>
<dbReference type="EMBL" id="JADEXS010000215">
    <property type="protein sequence ID" value="MBE9023978.1"/>
    <property type="molecule type" value="Genomic_DNA"/>
</dbReference>
<evidence type="ECO:0000256" key="3">
    <source>
        <dbReference type="ARBA" id="ARBA00022738"/>
    </source>
</evidence>